<comment type="catalytic activity">
    <reaction evidence="1">
        <text>ATP + protein L-histidine = ADP + protein N-phospho-L-histidine.</text>
        <dbReference type="EC" id="2.7.13.3"/>
    </reaction>
</comment>
<dbReference type="Proteomes" id="UP000433104">
    <property type="component" value="Unassembled WGS sequence"/>
</dbReference>
<dbReference type="PRINTS" id="PR00344">
    <property type="entry name" value="BCTRLSENSOR"/>
</dbReference>
<reference evidence="10 11" key="1">
    <citation type="submission" date="2019-12" db="EMBL/GenBank/DDBJ databases">
        <title>Genomic-based taxomic classification of the family Erythrobacteraceae.</title>
        <authorList>
            <person name="Xu L."/>
        </authorList>
    </citation>
    <scope>NUCLEOTIDE SEQUENCE [LARGE SCALE GENOMIC DNA]</scope>
    <source>
        <strain evidence="10 11">MCCC 1A09962</strain>
    </source>
</reference>
<gene>
    <name evidence="10" type="ORF">GRI38_02755</name>
</gene>
<evidence type="ECO:0000256" key="5">
    <source>
        <dbReference type="ARBA" id="ARBA00022741"/>
    </source>
</evidence>
<proteinExistence type="predicted"/>
<keyword evidence="3" id="KW-0597">Phosphoprotein</keyword>
<dbReference type="InterPro" id="IPR003594">
    <property type="entry name" value="HATPase_dom"/>
</dbReference>
<dbReference type="EMBL" id="WTYW01000001">
    <property type="protein sequence ID" value="MXO84950.1"/>
    <property type="molecule type" value="Genomic_DNA"/>
</dbReference>
<evidence type="ECO:0000256" key="4">
    <source>
        <dbReference type="ARBA" id="ARBA00022679"/>
    </source>
</evidence>
<evidence type="ECO:0000256" key="2">
    <source>
        <dbReference type="ARBA" id="ARBA00012438"/>
    </source>
</evidence>
<dbReference type="SMART" id="SM00387">
    <property type="entry name" value="HATPase_c"/>
    <property type="match status" value="1"/>
</dbReference>
<evidence type="ECO:0000256" key="3">
    <source>
        <dbReference type="ARBA" id="ARBA00022553"/>
    </source>
</evidence>
<dbReference type="InterPro" id="IPR004358">
    <property type="entry name" value="Sig_transdc_His_kin-like_C"/>
</dbReference>
<dbReference type="PROSITE" id="PS50109">
    <property type="entry name" value="HIS_KIN"/>
    <property type="match status" value="1"/>
</dbReference>
<evidence type="ECO:0000313" key="11">
    <source>
        <dbReference type="Proteomes" id="UP000433104"/>
    </source>
</evidence>
<dbReference type="InterPro" id="IPR036890">
    <property type="entry name" value="HATPase_C_sf"/>
</dbReference>
<dbReference type="Gene3D" id="3.30.565.10">
    <property type="entry name" value="Histidine kinase-like ATPase, C-terminal domain"/>
    <property type="match status" value="2"/>
</dbReference>
<dbReference type="RefSeq" id="WP_160681446.1">
    <property type="nucleotide sequence ID" value="NZ_WTYW01000001.1"/>
</dbReference>
<dbReference type="PANTHER" id="PTHR43065:SF10">
    <property type="entry name" value="PEROXIDE STRESS-ACTIVATED HISTIDINE KINASE MAK3"/>
    <property type="match status" value="1"/>
</dbReference>
<evidence type="ECO:0000256" key="8">
    <source>
        <dbReference type="ARBA" id="ARBA00023012"/>
    </source>
</evidence>
<dbReference type="Pfam" id="PF13589">
    <property type="entry name" value="HATPase_c_3"/>
    <property type="match status" value="1"/>
</dbReference>
<dbReference type="GO" id="GO:0005524">
    <property type="term" value="F:ATP binding"/>
    <property type="evidence" value="ECO:0007669"/>
    <property type="project" value="UniProtKB-KW"/>
</dbReference>
<dbReference type="GO" id="GO:0000160">
    <property type="term" value="P:phosphorelay signal transduction system"/>
    <property type="evidence" value="ECO:0007669"/>
    <property type="project" value="UniProtKB-KW"/>
</dbReference>
<keyword evidence="7" id="KW-0067">ATP-binding</keyword>
<name>A0A844ZDD9_9SPHN</name>
<accession>A0A844ZDD9</accession>
<evidence type="ECO:0000256" key="1">
    <source>
        <dbReference type="ARBA" id="ARBA00000085"/>
    </source>
</evidence>
<dbReference type="OrthoDB" id="9816482at2"/>
<keyword evidence="4" id="KW-0808">Transferase</keyword>
<feature type="domain" description="Histidine kinase" evidence="9">
    <location>
        <begin position="520"/>
        <end position="741"/>
    </location>
</feature>
<dbReference type="GO" id="GO:0004673">
    <property type="term" value="F:protein histidine kinase activity"/>
    <property type="evidence" value="ECO:0007669"/>
    <property type="project" value="UniProtKB-EC"/>
</dbReference>
<evidence type="ECO:0000259" key="9">
    <source>
        <dbReference type="PROSITE" id="PS50109"/>
    </source>
</evidence>
<protein>
    <recommendedName>
        <fullName evidence="2">histidine kinase</fullName>
        <ecNumber evidence="2">2.7.13.3</ecNumber>
    </recommendedName>
</protein>
<sequence>MSEAIVKVPSPPDNLIEEGELAFSIESRLIRELGERLVREPEVALLELVKNSYDADARTCEIRLRGNDAILIRDDGHGMTLAEFRNGWMRIGTGTKGKNPASRRFGRPITGEKGIGRFAVRYLGYRLELTSVAHDPARGKTTRLTAQFDWREFDRQEDLGRVTVPYQLAEVNEATAPGTSLLISELRPVVDDIDWKALRTGSMGVVSPIRSLLENPSGDDDEDPGFALVSNEGDQDIDIAMRLLDHYFLRSKVLFEDDRLELTVFRQGQEEPYLVIKEEMNSLLGRLSADIRFFPRREGLFADAGFDGRKAYGWVRDNHGVKVFDRAFQVRPYGMEGDDWLDLAKDNATNHRKPRSQVMTRHYPMTKEVEGAPKLNWMLRLPANLQLIGVVQVSGTRESDGGEEGLIAAADREGFLVNAASEQLYQIVRTAVEAIAFADREITLREADRRAEEELKHLRAETRAAIAQIDADQTLSKEHRNRLIEVLSDAQERTERQQAGSREKEQQLEIMSLLGVVAGFMTHEFGVALAELREARKELLALAKDDPRFAQNAEALEGHIETLRSFVQYSRAYVEGTRTPSDKPYKAAPRFRHVAETFGKYASKRQIEVVVDVEADVIAARVPPSLYDGIAQNLYSNALKALSRSRTKDRRIVFRAWNEGGRHTMQVSDTGEGIPEPIRPLVFDPLFTTTDRRNPDPLGSGIGLGLALVRRGAAAFGGKADLVDPPPGFSTCVEVQLPGVTDDE</sequence>
<dbReference type="EC" id="2.7.13.3" evidence="2"/>
<evidence type="ECO:0000313" key="10">
    <source>
        <dbReference type="EMBL" id="MXO84950.1"/>
    </source>
</evidence>
<keyword evidence="8" id="KW-0902">Two-component regulatory system</keyword>
<evidence type="ECO:0000256" key="7">
    <source>
        <dbReference type="ARBA" id="ARBA00022840"/>
    </source>
</evidence>
<keyword evidence="11" id="KW-1185">Reference proteome</keyword>
<evidence type="ECO:0000256" key="6">
    <source>
        <dbReference type="ARBA" id="ARBA00022777"/>
    </source>
</evidence>
<comment type="caution">
    <text evidence="10">The sequence shown here is derived from an EMBL/GenBank/DDBJ whole genome shotgun (WGS) entry which is preliminary data.</text>
</comment>
<dbReference type="SUPFAM" id="SSF55874">
    <property type="entry name" value="ATPase domain of HSP90 chaperone/DNA topoisomerase II/histidine kinase"/>
    <property type="match status" value="2"/>
</dbReference>
<dbReference type="Pfam" id="PF02518">
    <property type="entry name" value="HATPase_c"/>
    <property type="match status" value="1"/>
</dbReference>
<dbReference type="PANTHER" id="PTHR43065">
    <property type="entry name" value="SENSOR HISTIDINE KINASE"/>
    <property type="match status" value="1"/>
</dbReference>
<organism evidence="10 11">
    <name type="scientific">Parapontixanthobacter aurantiacus</name>
    <dbReference type="NCBI Taxonomy" id="1463599"/>
    <lineage>
        <taxon>Bacteria</taxon>
        <taxon>Pseudomonadati</taxon>
        <taxon>Pseudomonadota</taxon>
        <taxon>Alphaproteobacteria</taxon>
        <taxon>Sphingomonadales</taxon>
        <taxon>Erythrobacteraceae</taxon>
        <taxon>Parapontixanthobacter</taxon>
    </lineage>
</organism>
<dbReference type="InterPro" id="IPR005467">
    <property type="entry name" value="His_kinase_dom"/>
</dbReference>
<keyword evidence="6" id="KW-0418">Kinase</keyword>
<keyword evidence="5" id="KW-0547">Nucleotide-binding</keyword>
<dbReference type="AlphaFoldDB" id="A0A844ZDD9"/>